<dbReference type="RefSeq" id="WP_280654417.1">
    <property type="nucleotide sequence ID" value="NZ_JANQDH010000051.1"/>
</dbReference>
<sequence length="51" mass="6111">MSWHRLKAPSLAEQTHRMNIHKSLEHRLEVAKAKNDQQLIHQLEAEMKYFS</sequence>
<organism evidence="1 2">
    <name type="scientific">Chrysosporum bergii ANA360D</name>
    <dbReference type="NCBI Taxonomy" id="617107"/>
    <lineage>
        <taxon>Bacteria</taxon>
        <taxon>Bacillati</taxon>
        <taxon>Cyanobacteriota</taxon>
        <taxon>Cyanophyceae</taxon>
        <taxon>Nostocales</taxon>
        <taxon>Nodulariaceae</taxon>
        <taxon>Chrysosporum</taxon>
    </lineage>
</organism>
<gene>
    <name evidence="1" type="ORF">NWP17_08195</name>
</gene>
<comment type="caution">
    <text evidence="1">The sequence shown here is derived from an EMBL/GenBank/DDBJ whole genome shotgun (WGS) entry which is preliminary data.</text>
</comment>
<accession>A0AA43KBC9</accession>
<evidence type="ECO:0000313" key="1">
    <source>
        <dbReference type="EMBL" id="MDH6060416.1"/>
    </source>
</evidence>
<reference evidence="1 2" key="1">
    <citation type="journal article" date="2023" name="J. Phycol.">
        <title>Chrysosporum ovalisporum is synonymous with the true-branching cyanobacterium Umezakia natans (Nostocales/Aphanizomenonaceae).</title>
        <authorList>
            <person name="McGregor G.B."/>
            <person name="Sendall B.C."/>
            <person name="Niiyama Y."/>
            <person name="Tuji A."/>
            <person name="Willis A."/>
        </authorList>
    </citation>
    <scope>NUCLEOTIDE SEQUENCE [LARGE SCALE GENOMIC DNA]</scope>
    <source>
        <strain evidence="1 2">ANA360D</strain>
    </source>
</reference>
<protein>
    <submittedName>
        <fullName evidence="1">Uncharacterized protein</fullName>
    </submittedName>
</protein>
<keyword evidence="2" id="KW-1185">Reference proteome</keyword>
<dbReference type="AlphaFoldDB" id="A0AA43KBC9"/>
<evidence type="ECO:0000313" key="2">
    <source>
        <dbReference type="Proteomes" id="UP001159387"/>
    </source>
</evidence>
<dbReference type="EMBL" id="JANQDH010000051">
    <property type="protein sequence ID" value="MDH6060416.1"/>
    <property type="molecule type" value="Genomic_DNA"/>
</dbReference>
<name>A0AA43KBC9_9CYAN</name>
<dbReference type="Proteomes" id="UP001159387">
    <property type="component" value="Unassembled WGS sequence"/>
</dbReference>
<proteinExistence type="predicted"/>